<accession>A0A0P5VU42</accession>
<evidence type="ECO:0000313" key="2">
    <source>
        <dbReference type="EMBL" id="JAN49565.1"/>
    </source>
</evidence>
<reference evidence="2" key="1">
    <citation type="submission" date="2015-10" db="EMBL/GenBank/DDBJ databases">
        <title>EvidentialGene: Evidence-directed Construction of Complete mRNA Transcriptomes without Genomes.</title>
        <authorList>
            <person name="Gilbert D.G."/>
        </authorList>
    </citation>
    <scope>NUCLEOTIDE SEQUENCE</scope>
</reference>
<organism evidence="2">
    <name type="scientific">Daphnia magna</name>
    <dbReference type="NCBI Taxonomy" id="35525"/>
    <lineage>
        <taxon>Eukaryota</taxon>
        <taxon>Metazoa</taxon>
        <taxon>Ecdysozoa</taxon>
        <taxon>Arthropoda</taxon>
        <taxon>Crustacea</taxon>
        <taxon>Branchiopoda</taxon>
        <taxon>Diplostraca</taxon>
        <taxon>Cladocera</taxon>
        <taxon>Anomopoda</taxon>
        <taxon>Daphniidae</taxon>
        <taxon>Daphnia</taxon>
    </lineage>
</organism>
<name>A0A0P5VU42_9CRUS</name>
<sequence length="92" mass="10751">MCCVYKKREKKSQFQHVHSIPPKSRVGKERFQDEEQNVYVLMATKKMCRHSEGGYTQPNVMRSRWTQETSSKRPPSVTNTPCTVSLSFSLWP</sequence>
<feature type="compositionally biased region" description="Polar residues" evidence="1">
    <location>
        <begin position="54"/>
        <end position="80"/>
    </location>
</feature>
<evidence type="ECO:0000256" key="1">
    <source>
        <dbReference type="SAM" id="MobiDB-lite"/>
    </source>
</evidence>
<dbReference type="EMBL" id="GDIQ01045172">
    <property type="protein sequence ID" value="JAN49565.1"/>
    <property type="molecule type" value="Transcribed_RNA"/>
</dbReference>
<protein>
    <submittedName>
        <fullName evidence="2">Uncharacterized protein</fullName>
    </submittedName>
</protein>
<dbReference type="AlphaFoldDB" id="A0A0P5VU42"/>
<feature type="region of interest" description="Disordered" evidence="1">
    <location>
        <begin position="52"/>
        <end position="80"/>
    </location>
</feature>
<proteinExistence type="predicted"/>